<name>A0A2W5EK92_9SPHI</name>
<dbReference type="Pfam" id="PF07661">
    <property type="entry name" value="MORN_2"/>
    <property type="match status" value="2"/>
</dbReference>
<evidence type="ECO:0008006" key="4">
    <source>
        <dbReference type="Google" id="ProtNLM"/>
    </source>
</evidence>
<feature type="signal peptide" evidence="1">
    <location>
        <begin position="1"/>
        <end position="18"/>
    </location>
</feature>
<sequence length="219" mass="25979">MRTVFLCLFVFTSTLLFAQKKKPLWTQYYDYQWKPAKAPNISYYSVVDKTDSGYLRLDYYVRERVVQMEGYYDDDSCKIQNGRFTYFYPSGKPERQGRYVHGKKEGLWVEVYENGRWKDSTVYRNGKAIGTSLSFFENGSVQDSIERDDLGMTTCVSWFENGNIDYTGRYIFGNVKVQTWLYYHSNGKLASREKYDKGRLVDKQYYDEEGRLMDTTNRD</sequence>
<dbReference type="Gene3D" id="3.90.930.1">
    <property type="match status" value="1"/>
</dbReference>
<comment type="caution">
    <text evidence="2">The sequence shown here is derived from an EMBL/GenBank/DDBJ whole genome shotgun (WGS) entry which is preliminary data.</text>
</comment>
<dbReference type="InterPro" id="IPR011652">
    <property type="entry name" value="MORN_2"/>
</dbReference>
<feature type="chain" id="PRO_5015984283" description="MORN variant repeat-containing protein" evidence="1">
    <location>
        <begin position="19"/>
        <end position="219"/>
    </location>
</feature>
<evidence type="ECO:0000313" key="3">
    <source>
        <dbReference type="Proteomes" id="UP000249645"/>
    </source>
</evidence>
<dbReference type="Gene3D" id="2.20.110.10">
    <property type="entry name" value="Histone H3 K4-specific methyltransferase SET7/9 N-terminal domain"/>
    <property type="match status" value="1"/>
</dbReference>
<organism evidence="2 3">
    <name type="scientific">Pseudopedobacter saltans</name>
    <dbReference type="NCBI Taxonomy" id="151895"/>
    <lineage>
        <taxon>Bacteria</taxon>
        <taxon>Pseudomonadati</taxon>
        <taxon>Bacteroidota</taxon>
        <taxon>Sphingobacteriia</taxon>
        <taxon>Sphingobacteriales</taxon>
        <taxon>Sphingobacteriaceae</taxon>
        <taxon>Pseudopedobacter</taxon>
    </lineage>
</organism>
<reference evidence="2 3" key="1">
    <citation type="submission" date="2017-11" db="EMBL/GenBank/DDBJ databases">
        <title>Infants hospitalized years apart are colonized by the same room-sourced microbial strains.</title>
        <authorList>
            <person name="Brooks B."/>
            <person name="Olm M.R."/>
            <person name="Firek B.A."/>
            <person name="Baker R."/>
            <person name="Thomas B.C."/>
            <person name="Morowitz M.J."/>
            <person name="Banfield J.F."/>
        </authorList>
    </citation>
    <scope>NUCLEOTIDE SEQUENCE [LARGE SCALE GENOMIC DNA]</scope>
    <source>
        <strain evidence="2">S2_009_000_R2_76</strain>
    </source>
</reference>
<gene>
    <name evidence="2" type="ORF">DI598_15555</name>
</gene>
<evidence type="ECO:0000256" key="1">
    <source>
        <dbReference type="SAM" id="SignalP"/>
    </source>
</evidence>
<dbReference type="SUPFAM" id="SSF82185">
    <property type="entry name" value="Histone H3 K4-specific methyltransferase SET7/9 N-terminal domain"/>
    <property type="match status" value="1"/>
</dbReference>
<proteinExistence type="predicted"/>
<dbReference type="Proteomes" id="UP000249645">
    <property type="component" value="Unassembled WGS sequence"/>
</dbReference>
<accession>A0A2W5EK92</accession>
<evidence type="ECO:0000313" key="2">
    <source>
        <dbReference type="EMBL" id="PZP43628.1"/>
    </source>
</evidence>
<keyword evidence="1" id="KW-0732">Signal</keyword>
<dbReference type="AlphaFoldDB" id="A0A2W5EK92"/>
<feature type="non-terminal residue" evidence="2">
    <location>
        <position position="219"/>
    </location>
</feature>
<dbReference type="EMBL" id="QFOI01000362">
    <property type="protein sequence ID" value="PZP43628.1"/>
    <property type="molecule type" value="Genomic_DNA"/>
</dbReference>
<protein>
    <recommendedName>
        <fullName evidence="4">MORN variant repeat-containing protein</fullName>
    </recommendedName>
</protein>